<sequence length="258" mass="29982">SELVKKNTWVIFGKIHPSTLETVVSLTEKNGVLYVTTSDVNFFFRDAETRGTGIVKMRPMVQTGILKMIERYKWNKILYVYDCMEALQRLRMLLRLTNTGYNNNKLTVDARNIEKNTEDLKIKELLDYHSHSLIPKYIILDIIEPKLLRSLLSQVIALKLERADYHFFIVECDFRQINDTHQFGGFNITAFAPVHYDNIDASMLKHLKNRTNILDEEVEIPYSYALFVDSLSFIFRCLNQLSSSTAPFIDTLKATIQN</sequence>
<organism evidence="6 7">
    <name type="scientific">Cichlidogyrus casuarinus</name>
    <dbReference type="NCBI Taxonomy" id="1844966"/>
    <lineage>
        <taxon>Eukaryota</taxon>
        <taxon>Metazoa</taxon>
        <taxon>Spiralia</taxon>
        <taxon>Lophotrochozoa</taxon>
        <taxon>Platyhelminthes</taxon>
        <taxon>Monogenea</taxon>
        <taxon>Monopisthocotylea</taxon>
        <taxon>Dactylogyridea</taxon>
        <taxon>Ancyrocephalidae</taxon>
        <taxon>Cichlidogyrus</taxon>
    </lineage>
</organism>
<evidence type="ECO:0000259" key="5">
    <source>
        <dbReference type="Pfam" id="PF01094"/>
    </source>
</evidence>
<dbReference type="EMBL" id="JBJKFK010005672">
    <property type="protein sequence ID" value="KAL3308194.1"/>
    <property type="molecule type" value="Genomic_DNA"/>
</dbReference>
<evidence type="ECO:0000256" key="2">
    <source>
        <dbReference type="ARBA" id="ARBA00022692"/>
    </source>
</evidence>
<comment type="subcellular location">
    <subcellularLocation>
        <location evidence="1">Membrane</location>
    </subcellularLocation>
</comment>
<dbReference type="Proteomes" id="UP001626550">
    <property type="component" value="Unassembled WGS sequence"/>
</dbReference>
<evidence type="ECO:0000256" key="4">
    <source>
        <dbReference type="ARBA" id="ARBA00023136"/>
    </source>
</evidence>
<feature type="non-terminal residue" evidence="6">
    <location>
        <position position="258"/>
    </location>
</feature>
<feature type="domain" description="Receptor ligand binding region" evidence="5">
    <location>
        <begin position="2"/>
        <end position="199"/>
    </location>
</feature>
<dbReference type="AlphaFoldDB" id="A0ABD2PLI7"/>
<dbReference type="InterPro" id="IPR028082">
    <property type="entry name" value="Peripla_BP_I"/>
</dbReference>
<evidence type="ECO:0000313" key="7">
    <source>
        <dbReference type="Proteomes" id="UP001626550"/>
    </source>
</evidence>
<keyword evidence="7" id="KW-1185">Reference proteome</keyword>
<dbReference type="Gene3D" id="3.40.50.2300">
    <property type="match status" value="2"/>
</dbReference>
<evidence type="ECO:0000313" key="6">
    <source>
        <dbReference type="EMBL" id="KAL3308194.1"/>
    </source>
</evidence>
<gene>
    <name evidence="6" type="primary">GRIA1_2</name>
    <name evidence="6" type="ORF">Ciccas_013278</name>
</gene>
<dbReference type="Pfam" id="PF01094">
    <property type="entry name" value="ANF_receptor"/>
    <property type="match status" value="1"/>
</dbReference>
<proteinExistence type="predicted"/>
<dbReference type="GO" id="GO:0016020">
    <property type="term" value="C:membrane"/>
    <property type="evidence" value="ECO:0007669"/>
    <property type="project" value="UniProtKB-SubCell"/>
</dbReference>
<evidence type="ECO:0000256" key="1">
    <source>
        <dbReference type="ARBA" id="ARBA00004370"/>
    </source>
</evidence>
<comment type="caution">
    <text evidence="6">The sequence shown here is derived from an EMBL/GenBank/DDBJ whole genome shotgun (WGS) entry which is preliminary data.</text>
</comment>
<keyword evidence="2" id="KW-0812">Transmembrane</keyword>
<keyword evidence="3" id="KW-1133">Transmembrane helix</keyword>
<reference evidence="6 7" key="1">
    <citation type="submission" date="2024-11" db="EMBL/GenBank/DDBJ databases">
        <title>Adaptive evolution of stress response genes in parasites aligns with host niche diversity.</title>
        <authorList>
            <person name="Hahn C."/>
            <person name="Resl P."/>
        </authorList>
    </citation>
    <scope>NUCLEOTIDE SEQUENCE [LARGE SCALE GENOMIC DNA]</scope>
    <source>
        <strain evidence="6">EGGRZ-B1_66</strain>
        <tissue evidence="6">Body</tissue>
    </source>
</reference>
<evidence type="ECO:0000256" key="3">
    <source>
        <dbReference type="ARBA" id="ARBA00022989"/>
    </source>
</evidence>
<dbReference type="InterPro" id="IPR001828">
    <property type="entry name" value="ANF_lig-bd_rcpt"/>
</dbReference>
<keyword evidence="4" id="KW-0472">Membrane</keyword>
<dbReference type="SUPFAM" id="SSF53822">
    <property type="entry name" value="Periplasmic binding protein-like I"/>
    <property type="match status" value="1"/>
</dbReference>
<keyword evidence="6" id="KW-0675">Receptor</keyword>
<name>A0ABD2PLI7_9PLAT</name>
<protein>
    <submittedName>
        <fullName evidence="6">Glutamate receptor 1</fullName>
    </submittedName>
</protein>
<feature type="non-terminal residue" evidence="6">
    <location>
        <position position="1"/>
    </location>
</feature>
<accession>A0ABD2PLI7</accession>